<name>A0A4Q4KMF7_9FLAO</name>
<sequence>MASETMSIFNFSKESPIKDWRIVNDGVMGGLSKSAIQLTAENHGKFFGHVSLDNNGGFASVQLPTDIDLEKSHTGLVLRIKGDGKSYQCRLKGTINQRESYVQVFETNGEWQTIQLQLKDFYPQFRGRKLDAPNFNFERIEQFSFLIANGKAEDFELLIDYIELE</sequence>
<accession>A0A4Q4KMF7</accession>
<dbReference type="InterPro" id="IPR008979">
    <property type="entry name" value="Galactose-bd-like_sf"/>
</dbReference>
<dbReference type="PANTHER" id="PTHR13194:SF19">
    <property type="entry name" value="NAD(P)-BINDING ROSSMANN-FOLD SUPERFAMILY PROTEIN"/>
    <property type="match status" value="1"/>
</dbReference>
<dbReference type="InterPro" id="IPR039131">
    <property type="entry name" value="NDUFAF1"/>
</dbReference>
<keyword evidence="4" id="KW-1185">Reference proteome</keyword>
<dbReference type="RefSeq" id="WP_130092580.1">
    <property type="nucleotide sequence ID" value="NZ_SETE01000002.1"/>
</dbReference>
<dbReference type="EMBL" id="SETE01000002">
    <property type="protein sequence ID" value="RYM34571.1"/>
    <property type="molecule type" value="Genomic_DNA"/>
</dbReference>
<dbReference type="Proteomes" id="UP000293952">
    <property type="component" value="Unassembled WGS sequence"/>
</dbReference>
<dbReference type="AlphaFoldDB" id="A0A4Q4KMF7"/>
<comment type="caution">
    <text evidence="3">The sequence shown here is derived from an EMBL/GenBank/DDBJ whole genome shotgun (WGS) entry which is preliminary data.</text>
</comment>
<dbReference type="SUPFAM" id="SSF49785">
    <property type="entry name" value="Galactose-binding domain-like"/>
    <property type="match status" value="1"/>
</dbReference>
<feature type="domain" description="NADH:ubiquinone oxidoreductase intermediate-associated protein 30" evidence="2">
    <location>
        <begin position="9"/>
        <end position="159"/>
    </location>
</feature>
<evidence type="ECO:0000259" key="2">
    <source>
        <dbReference type="Pfam" id="PF08547"/>
    </source>
</evidence>
<gene>
    <name evidence="3" type="ORF">ERX46_04135</name>
</gene>
<protein>
    <submittedName>
        <fullName evidence="3">CIA30 family protein</fullName>
    </submittedName>
</protein>
<comment type="similarity">
    <text evidence="1">Belongs to the CIA30 family.</text>
</comment>
<evidence type="ECO:0000313" key="3">
    <source>
        <dbReference type="EMBL" id="RYM34571.1"/>
    </source>
</evidence>
<evidence type="ECO:0000256" key="1">
    <source>
        <dbReference type="ARBA" id="ARBA00007884"/>
    </source>
</evidence>
<reference evidence="3 4" key="1">
    <citation type="submission" date="2019-02" db="EMBL/GenBank/DDBJ databases">
        <title>Genome sequence of the sea-ice species Brumimicrobium glaciale.</title>
        <authorList>
            <person name="Bowman J.P."/>
        </authorList>
    </citation>
    <scope>NUCLEOTIDE SEQUENCE [LARGE SCALE GENOMIC DNA]</scope>
    <source>
        <strain evidence="3 4">IC156</strain>
    </source>
</reference>
<dbReference type="PANTHER" id="PTHR13194">
    <property type="entry name" value="COMPLEX I INTERMEDIATE-ASSOCIATED PROTEIN 30"/>
    <property type="match status" value="1"/>
</dbReference>
<evidence type="ECO:0000313" key="4">
    <source>
        <dbReference type="Proteomes" id="UP000293952"/>
    </source>
</evidence>
<dbReference type="OrthoDB" id="442188at2"/>
<organism evidence="3 4">
    <name type="scientific">Brumimicrobium glaciale</name>
    <dbReference type="NCBI Taxonomy" id="200475"/>
    <lineage>
        <taxon>Bacteria</taxon>
        <taxon>Pseudomonadati</taxon>
        <taxon>Bacteroidota</taxon>
        <taxon>Flavobacteriia</taxon>
        <taxon>Flavobacteriales</taxon>
        <taxon>Crocinitomicaceae</taxon>
        <taxon>Brumimicrobium</taxon>
    </lineage>
</organism>
<proteinExistence type="inferred from homology"/>
<dbReference type="InterPro" id="IPR013857">
    <property type="entry name" value="NADH-UbQ_OxRdtase-assoc_prot30"/>
</dbReference>
<dbReference type="Pfam" id="PF08547">
    <property type="entry name" value="CIA30"/>
    <property type="match status" value="1"/>
</dbReference>